<reference evidence="3 4" key="1">
    <citation type="submission" date="2007-04" db="EMBL/GenBank/DDBJ databases">
        <authorList>
            <person name="Fulton L."/>
            <person name="Clifton S."/>
            <person name="Fulton B."/>
            <person name="Xu J."/>
            <person name="Minx P."/>
            <person name="Pepin K.H."/>
            <person name="Johnson M."/>
            <person name="Thiruvilangam P."/>
            <person name="Bhonagiri V."/>
            <person name="Nash W.E."/>
            <person name="Mardis E.R."/>
            <person name="Wilson R.K."/>
        </authorList>
    </citation>
    <scope>NUCLEOTIDE SEQUENCE [LARGE SCALE GENOMIC DNA]</scope>
    <source>
        <strain evidence="3 4">ATCC 29149</strain>
    </source>
</reference>
<dbReference type="Gene3D" id="2.30.140.20">
    <property type="entry name" value="Penicillin-binding protein 4, C-terminal domain"/>
    <property type="match status" value="1"/>
</dbReference>
<dbReference type="PaxDb" id="411470-RUMGNA_00626"/>
<keyword evidence="1" id="KW-0812">Transmembrane</keyword>
<keyword evidence="1" id="KW-1133">Transmembrane helix</keyword>
<dbReference type="EMBL" id="AAYG02000005">
    <property type="protein sequence ID" value="EDN79115.1"/>
    <property type="molecule type" value="Genomic_DNA"/>
</dbReference>
<name>A7AZB0_MEDG7</name>
<protein>
    <recommendedName>
        <fullName evidence="2">Penicillin-binding protein 4 C-terminal domain-containing protein</fullName>
    </recommendedName>
</protein>
<dbReference type="Proteomes" id="UP000004410">
    <property type="component" value="Unassembled WGS sequence"/>
</dbReference>
<accession>A7AZB0</accession>
<sequence>MGVSDWSDQTGEELRHLVGNAIMEQAFERFEYKKVLSKGVHTIDGKKVEISKDLWDCVPKGKEAPLTIKDGKVLVDLEREYLPGFQAPAVSCKQVAAVEKNEQKGLPLFLKVLLVLAAVFVILVGARISYVAYRKKQRRKRREAQRRRRARRIRELEEK</sequence>
<feature type="domain" description="Penicillin-binding protein 4 C-terminal" evidence="2">
    <location>
        <begin position="32"/>
        <end position="91"/>
    </location>
</feature>
<keyword evidence="1" id="KW-0472">Membrane</keyword>
<feature type="transmembrane region" description="Helical" evidence="1">
    <location>
        <begin position="108"/>
        <end position="133"/>
    </location>
</feature>
<evidence type="ECO:0000256" key="1">
    <source>
        <dbReference type="SAM" id="Phobius"/>
    </source>
</evidence>
<dbReference type="InterPro" id="IPR015294">
    <property type="entry name" value="Pen-bd_prot4_C_dom"/>
</dbReference>
<dbReference type="SUPFAM" id="SSF69189">
    <property type="entry name" value="Penicillin-binding protein associated domain"/>
    <property type="match status" value="1"/>
</dbReference>
<dbReference type="eggNOG" id="COG1686">
    <property type="taxonomic scope" value="Bacteria"/>
</dbReference>
<dbReference type="Pfam" id="PF09211">
    <property type="entry name" value="DUF1958"/>
    <property type="match status" value="1"/>
</dbReference>
<organism evidence="3 4">
    <name type="scientific">Mediterraneibacter gnavus (strain ATCC 29149 / DSM 114966 / JCM 6515 / VPI C7-9)</name>
    <name type="common">Ruminococcus gnavus</name>
    <dbReference type="NCBI Taxonomy" id="411470"/>
    <lineage>
        <taxon>Bacteria</taxon>
        <taxon>Bacillati</taxon>
        <taxon>Bacillota</taxon>
        <taxon>Clostridia</taxon>
        <taxon>Lachnospirales</taxon>
        <taxon>Lachnospiraceae</taxon>
        <taxon>Mediterraneibacter</taxon>
    </lineage>
</organism>
<dbReference type="GO" id="GO:0004180">
    <property type="term" value="F:carboxypeptidase activity"/>
    <property type="evidence" value="ECO:0007669"/>
    <property type="project" value="InterPro"/>
</dbReference>
<reference evidence="3 4" key="2">
    <citation type="submission" date="2007-06" db="EMBL/GenBank/DDBJ databases">
        <title>Draft genome sequence of Ruminococcus gnavus (ATCC 29149).</title>
        <authorList>
            <person name="Sudarsanam P."/>
            <person name="Ley R."/>
            <person name="Guruge J."/>
            <person name="Turnbaugh P.J."/>
            <person name="Mahowald M."/>
            <person name="Liep D."/>
            <person name="Gordon J."/>
        </authorList>
    </citation>
    <scope>NUCLEOTIDE SEQUENCE [LARGE SCALE GENOMIC DNA]</scope>
    <source>
        <strain evidence="3 4">ATCC 29149</strain>
    </source>
</reference>
<dbReference type="InterPro" id="IPR015956">
    <property type="entry name" value="Peniciliin-bd_prot_C_sf"/>
</dbReference>
<dbReference type="AlphaFoldDB" id="A7AZB0"/>
<evidence type="ECO:0000259" key="2">
    <source>
        <dbReference type="Pfam" id="PF09211"/>
    </source>
</evidence>
<dbReference type="GO" id="GO:0006508">
    <property type="term" value="P:proteolysis"/>
    <property type="evidence" value="ECO:0007669"/>
    <property type="project" value="InterPro"/>
</dbReference>
<proteinExistence type="predicted"/>
<evidence type="ECO:0000313" key="4">
    <source>
        <dbReference type="Proteomes" id="UP000004410"/>
    </source>
</evidence>
<gene>
    <name evidence="3" type="ORF">RUMGNA_00626</name>
</gene>
<evidence type="ECO:0000313" key="3">
    <source>
        <dbReference type="EMBL" id="EDN79115.1"/>
    </source>
</evidence>
<dbReference type="InterPro" id="IPR037091">
    <property type="entry name" value="Pen-bd_prot4_C_dom_sf"/>
</dbReference>
<comment type="caution">
    <text evidence="3">The sequence shown here is derived from an EMBL/GenBank/DDBJ whole genome shotgun (WGS) entry which is preliminary data.</text>
</comment>